<dbReference type="RefSeq" id="WP_207692048.1">
    <property type="nucleotide sequence ID" value="NZ_CP061799.1"/>
</dbReference>
<feature type="signal peptide" evidence="1">
    <location>
        <begin position="1"/>
        <end position="24"/>
    </location>
</feature>
<keyword evidence="3" id="KW-1185">Reference proteome</keyword>
<sequence length="504" mass="54894">MKSFKKTVSLAMAIIFAFAPMVSAADICTTCKSPINELIYTQEQGGNQRIDYEREGIDPATGLPVRPGYNSRSNTFNSKIIYNICDCPNTVTNFALNRIVGIQLTIMTDGVYWTNEPIAIQPFNSAAAICATGLNNAPNVNYETIADPDDYKLGDVVPNANGNKGTVYLPKTWIVDNNLIASPGYDNHVSVTAADPAATTLAEQGTNNSQLDGIINYLSSLSKYQVSATNANYVGGWDNLASPNIIGINNPALHVATAGRRTTELVDYEYFLPDGTTEVNLNDVIAPGDPVTATIPASKKVKTIRVKNAYQIGVLDSQFSLSRWWVDLPEMRKDISEVKPMSELNVKIELLSDLAGGVCLDCKSICECTETLGVFGADKFTMYFPYVLTQSSPWTSGIAITNLNTAFTAIDNMEAEFTLTDSKGKEFTYVKKDFNAAVWTTMLDGFLGSFTGGTPEPGAAWLKVEANFPVDGYEFMSDGVFGAGTQPRIYDINRMAGENVYRRD</sequence>
<dbReference type="KEGG" id="dli:dnl_27010"/>
<proteinExistence type="predicted"/>
<protein>
    <submittedName>
        <fullName evidence="2">Uncharacterized protein</fullName>
    </submittedName>
</protein>
<name>A0A975GGM2_9BACT</name>
<dbReference type="Proteomes" id="UP000663720">
    <property type="component" value="Chromosome"/>
</dbReference>
<dbReference type="AlphaFoldDB" id="A0A975GGM2"/>
<evidence type="ECO:0000313" key="3">
    <source>
        <dbReference type="Proteomes" id="UP000663720"/>
    </source>
</evidence>
<evidence type="ECO:0000313" key="2">
    <source>
        <dbReference type="EMBL" id="QTA80398.1"/>
    </source>
</evidence>
<reference evidence="2" key="1">
    <citation type="journal article" date="2021" name="Microb. Physiol.">
        <title>Proteogenomic Insights into the Physiology of Marine, Sulfate-Reducing, Filamentous Desulfonema limicola and Desulfonema magnum.</title>
        <authorList>
            <person name="Schnaars V."/>
            <person name="Wohlbrand L."/>
            <person name="Scheve S."/>
            <person name="Hinrichs C."/>
            <person name="Reinhardt R."/>
            <person name="Rabus R."/>
        </authorList>
    </citation>
    <scope>NUCLEOTIDE SEQUENCE</scope>
    <source>
        <strain evidence="2">5ac10</strain>
    </source>
</reference>
<feature type="chain" id="PRO_5038043799" evidence="1">
    <location>
        <begin position="25"/>
        <end position="504"/>
    </location>
</feature>
<accession>A0A975GGM2</accession>
<evidence type="ECO:0000256" key="1">
    <source>
        <dbReference type="SAM" id="SignalP"/>
    </source>
</evidence>
<gene>
    <name evidence="2" type="ORF">dnl_27010</name>
</gene>
<keyword evidence="1" id="KW-0732">Signal</keyword>
<dbReference type="EMBL" id="CP061799">
    <property type="protein sequence ID" value="QTA80398.1"/>
    <property type="molecule type" value="Genomic_DNA"/>
</dbReference>
<organism evidence="2 3">
    <name type="scientific">Desulfonema limicola</name>
    <dbReference type="NCBI Taxonomy" id="45656"/>
    <lineage>
        <taxon>Bacteria</taxon>
        <taxon>Pseudomonadati</taxon>
        <taxon>Thermodesulfobacteriota</taxon>
        <taxon>Desulfobacteria</taxon>
        <taxon>Desulfobacterales</taxon>
        <taxon>Desulfococcaceae</taxon>
        <taxon>Desulfonema</taxon>
    </lineage>
</organism>